<gene>
    <name evidence="1" type="ORF">LOK49_LG05G00850</name>
</gene>
<name>A0ACC0HH37_9ERIC</name>
<comment type="caution">
    <text evidence="1">The sequence shown here is derived from an EMBL/GenBank/DDBJ whole genome shotgun (WGS) entry which is preliminary data.</text>
</comment>
<proteinExistence type="predicted"/>
<dbReference type="EMBL" id="CM045761">
    <property type="protein sequence ID" value="KAI8012903.1"/>
    <property type="molecule type" value="Genomic_DNA"/>
</dbReference>
<keyword evidence="2" id="KW-1185">Reference proteome</keyword>
<organism evidence="1 2">
    <name type="scientific">Camellia lanceoleosa</name>
    <dbReference type="NCBI Taxonomy" id="1840588"/>
    <lineage>
        <taxon>Eukaryota</taxon>
        <taxon>Viridiplantae</taxon>
        <taxon>Streptophyta</taxon>
        <taxon>Embryophyta</taxon>
        <taxon>Tracheophyta</taxon>
        <taxon>Spermatophyta</taxon>
        <taxon>Magnoliopsida</taxon>
        <taxon>eudicotyledons</taxon>
        <taxon>Gunneridae</taxon>
        <taxon>Pentapetalae</taxon>
        <taxon>asterids</taxon>
        <taxon>Ericales</taxon>
        <taxon>Theaceae</taxon>
        <taxon>Camellia</taxon>
    </lineage>
</organism>
<protein>
    <submittedName>
        <fullName evidence="1">Uncharacterized protein</fullName>
    </submittedName>
</protein>
<evidence type="ECO:0000313" key="1">
    <source>
        <dbReference type="EMBL" id="KAI8012903.1"/>
    </source>
</evidence>
<reference evidence="1 2" key="1">
    <citation type="journal article" date="2022" name="Plant J.">
        <title>Chromosome-level genome of Camellia lanceoleosa provides a valuable resource for understanding genome evolution and self-incompatibility.</title>
        <authorList>
            <person name="Gong W."/>
            <person name="Xiao S."/>
            <person name="Wang L."/>
            <person name="Liao Z."/>
            <person name="Chang Y."/>
            <person name="Mo W."/>
            <person name="Hu G."/>
            <person name="Li W."/>
            <person name="Zhao G."/>
            <person name="Zhu H."/>
            <person name="Hu X."/>
            <person name="Ji K."/>
            <person name="Xiang X."/>
            <person name="Song Q."/>
            <person name="Yuan D."/>
            <person name="Jin S."/>
            <person name="Zhang L."/>
        </authorList>
    </citation>
    <scope>NUCLEOTIDE SEQUENCE [LARGE SCALE GENOMIC DNA]</scope>
    <source>
        <strain evidence="1">SQ_2022a</strain>
    </source>
</reference>
<sequence length="295" mass="33832">MRIEPGWSKTPETPVHSVQMASMRSTDQDHRRIRSILPQLATDPLPLPSSMDSLKILIWNCRGAGNNTFRRNMRELLNTHKPGIIILMETKVQFSSMGTFFTNMGFSASTIVDPIGRAGGIWLIWDTDQVNVRASAVSNQFIQATVHKEDFEEWVLNAVYASPNPLSRDTLWDNLEDSASQMNKPWLVMGDFNDFAHQNERRSFSQSHNQHRTQRFRERINNCNLLDLGSVGPRFTWTNNRQGMANTMERLDRALCNDQWQALFPEGTVRILPRTYSDHSPLVVYTQEVVASYGF</sequence>
<accession>A0ACC0HH37</accession>
<evidence type="ECO:0000313" key="2">
    <source>
        <dbReference type="Proteomes" id="UP001060215"/>
    </source>
</evidence>
<dbReference type="Proteomes" id="UP001060215">
    <property type="component" value="Chromosome 4"/>
</dbReference>